<keyword evidence="3" id="KW-0560">Oxidoreductase</keyword>
<gene>
    <name evidence="3" type="ORF">UO65_1080</name>
</gene>
<dbReference type="OrthoDB" id="9790554at2"/>
<proteinExistence type="inferred from homology"/>
<dbReference type="PANTHER" id="PTHR30041:SF4">
    <property type="entry name" value="ARSENATE REDUCTASE"/>
    <property type="match status" value="1"/>
</dbReference>
<accession>W7J3R4</accession>
<dbReference type="eggNOG" id="COG1393">
    <property type="taxonomic scope" value="Bacteria"/>
</dbReference>
<evidence type="ECO:0000313" key="3">
    <source>
        <dbReference type="EMBL" id="EWC63626.1"/>
    </source>
</evidence>
<dbReference type="EC" id="1.20.4.1" evidence="3"/>
<dbReference type="GO" id="GO:0008794">
    <property type="term" value="F:arsenate reductase (glutaredoxin) activity"/>
    <property type="evidence" value="ECO:0007669"/>
    <property type="project" value="UniProtKB-EC"/>
</dbReference>
<comment type="similarity">
    <text evidence="1">Belongs to the ArsC family.</text>
</comment>
<dbReference type="Proteomes" id="UP000019277">
    <property type="component" value="Unassembled WGS sequence"/>
</dbReference>
<keyword evidence="4" id="KW-1185">Reference proteome</keyword>
<dbReference type="EMBL" id="AYXG01000042">
    <property type="protein sequence ID" value="EWC63626.1"/>
    <property type="molecule type" value="Genomic_DNA"/>
</dbReference>
<dbReference type="PANTHER" id="PTHR30041">
    <property type="entry name" value="ARSENATE REDUCTASE"/>
    <property type="match status" value="1"/>
</dbReference>
<dbReference type="STRING" id="909613.UO65_1080"/>
<sequence length="115" mass="13014">MEIWHNPSCSKSRAARSALGDNRPEHTERRYLDDPPTVAELDDVLGKLGREPWDITRMKEARAKELGLATEPRDRATWLRILADNPILIERPIVITDDGRAFVARTPEAVDEALS</sequence>
<dbReference type="InterPro" id="IPR036249">
    <property type="entry name" value="Thioredoxin-like_sf"/>
</dbReference>
<feature type="region of interest" description="Disordered" evidence="2">
    <location>
        <begin position="1"/>
        <end position="34"/>
    </location>
</feature>
<evidence type="ECO:0000256" key="2">
    <source>
        <dbReference type="SAM" id="MobiDB-lite"/>
    </source>
</evidence>
<feature type="compositionally biased region" description="Basic and acidic residues" evidence="2">
    <location>
        <begin position="22"/>
        <end position="33"/>
    </location>
</feature>
<organism evidence="3 4">
    <name type="scientific">Actinokineospora spheciospongiae</name>
    <dbReference type="NCBI Taxonomy" id="909613"/>
    <lineage>
        <taxon>Bacteria</taxon>
        <taxon>Bacillati</taxon>
        <taxon>Actinomycetota</taxon>
        <taxon>Actinomycetes</taxon>
        <taxon>Pseudonocardiales</taxon>
        <taxon>Pseudonocardiaceae</taxon>
        <taxon>Actinokineospora</taxon>
    </lineage>
</organism>
<dbReference type="RefSeq" id="WP_035279300.1">
    <property type="nucleotide sequence ID" value="NZ_AYXG01000042.1"/>
</dbReference>
<dbReference type="SUPFAM" id="SSF52833">
    <property type="entry name" value="Thioredoxin-like"/>
    <property type="match status" value="1"/>
</dbReference>
<evidence type="ECO:0000256" key="1">
    <source>
        <dbReference type="PROSITE-ProRule" id="PRU01282"/>
    </source>
</evidence>
<dbReference type="Pfam" id="PF03960">
    <property type="entry name" value="ArsC"/>
    <property type="match status" value="1"/>
</dbReference>
<protein>
    <submittedName>
        <fullName evidence="3">Arsenate reductase</fullName>
        <ecNumber evidence="3">1.20.4.1</ecNumber>
    </submittedName>
</protein>
<dbReference type="AlphaFoldDB" id="W7J3R4"/>
<evidence type="ECO:0000313" key="4">
    <source>
        <dbReference type="Proteomes" id="UP000019277"/>
    </source>
</evidence>
<dbReference type="PROSITE" id="PS51353">
    <property type="entry name" value="ARSC"/>
    <property type="match status" value="1"/>
</dbReference>
<reference evidence="3 4" key="1">
    <citation type="journal article" date="2014" name="Genome Announc.">
        <title>Draft Genome Sequence of the Antitrypanosomally Active Sponge-Associated Bacterium Actinokineospora sp. Strain EG49.</title>
        <authorList>
            <person name="Harjes J."/>
            <person name="Ryu T."/>
            <person name="Abdelmohsen U.R."/>
            <person name="Moitinho-Silva L."/>
            <person name="Horn H."/>
            <person name="Ravasi T."/>
            <person name="Hentschel U."/>
        </authorList>
    </citation>
    <scope>NUCLEOTIDE SEQUENCE [LARGE SCALE GENOMIC DNA]</scope>
    <source>
        <strain evidence="3 4">EG49</strain>
    </source>
</reference>
<name>W7J3R4_9PSEU</name>
<comment type="caution">
    <text evidence="3">The sequence shown here is derived from an EMBL/GenBank/DDBJ whole genome shotgun (WGS) entry which is preliminary data.</text>
</comment>
<dbReference type="InterPro" id="IPR006660">
    <property type="entry name" value="Arsenate_reductase-like"/>
</dbReference>
<dbReference type="Gene3D" id="3.40.30.10">
    <property type="entry name" value="Glutaredoxin"/>
    <property type="match status" value="1"/>
</dbReference>